<protein>
    <submittedName>
        <fullName evidence="1">Uncharacterized protein</fullName>
    </submittedName>
</protein>
<reference evidence="1 2" key="1">
    <citation type="submission" date="2016-10" db="EMBL/GenBank/DDBJ databases">
        <title>Genome sequence of Nocardia seriolae strain EM150506, isolated from Anguila japonica.</title>
        <authorList>
            <person name="Han H.-J."/>
        </authorList>
    </citation>
    <scope>NUCLEOTIDE SEQUENCE [LARGE SCALE GENOMIC DNA]</scope>
    <source>
        <strain evidence="1 2">EM150506</strain>
    </source>
</reference>
<dbReference type="AlphaFoldDB" id="A0ABC8AWC5"/>
<gene>
    <name evidence="1" type="ORF">NS506_04359</name>
</gene>
<organism evidence="1 2">
    <name type="scientific">Nocardia seriolae</name>
    <dbReference type="NCBI Taxonomy" id="37332"/>
    <lineage>
        <taxon>Bacteria</taxon>
        <taxon>Bacillati</taxon>
        <taxon>Actinomycetota</taxon>
        <taxon>Actinomycetes</taxon>
        <taxon>Mycobacteriales</taxon>
        <taxon>Nocardiaceae</taxon>
        <taxon>Nocardia</taxon>
    </lineage>
</organism>
<dbReference type="KEGG" id="nsr:NS506_04359"/>
<dbReference type="EMBL" id="CP017839">
    <property type="protein sequence ID" value="APA98407.1"/>
    <property type="molecule type" value="Genomic_DNA"/>
</dbReference>
<sequence length="29" mass="3241">MDHGGCQPIRVFAAKRDREVTEGATDWHG</sequence>
<name>A0ABC8AWC5_9NOCA</name>
<proteinExistence type="predicted"/>
<evidence type="ECO:0000313" key="1">
    <source>
        <dbReference type="EMBL" id="APA98407.1"/>
    </source>
</evidence>
<evidence type="ECO:0000313" key="2">
    <source>
        <dbReference type="Proteomes" id="UP000180166"/>
    </source>
</evidence>
<dbReference type="Proteomes" id="UP000180166">
    <property type="component" value="Chromosome"/>
</dbReference>
<accession>A0ABC8AWC5</accession>